<evidence type="ECO:0000256" key="3">
    <source>
        <dbReference type="ARBA" id="ARBA00023125"/>
    </source>
</evidence>
<dbReference type="Gene3D" id="2.40.50.140">
    <property type="entry name" value="Nucleic acid-binding proteins"/>
    <property type="match status" value="1"/>
</dbReference>
<dbReference type="InterPro" id="IPR012340">
    <property type="entry name" value="NA-bd_OB-fold"/>
</dbReference>
<dbReference type="NCBIfam" id="TIGR00084">
    <property type="entry name" value="ruvA"/>
    <property type="match status" value="1"/>
</dbReference>
<organism evidence="8 9">
    <name type="scientific">Candidatus Uhrbacteria bacterium GW2011_GWC2_41_11</name>
    <dbReference type="NCBI Taxonomy" id="1618985"/>
    <lineage>
        <taxon>Bacteria</taxon>
        <taxon>Candidatus Uhriibacteriota</taxon>
    </lineage>
</organism>
<evidence type="ECO:0000256" key="2">
    <source>
        <dbReference type="ARBA" id="ARBA00022763"/>
    </source>
</evidence>
<keyword evidence="8" id="KW-0067">ATP-binding</keyword>
<comment type="subcellular location">
    <subcellularLocation>
        <location evidence="6">Cytoplasm</location>
    </subcellularLocation>
</comment>
<dbReference type="EMBL" id="LCAH01000012">
    <property type="protein sequence ID" value="KKR86488.1"/>
    <property type="molecule type" value="Genomic_DNA"/>
</dbReference>
<evidence type="ECO:0000313" key="9">
    <source>
        <dbReference type="Proteomes" id="UP000034616"/>
    </source>
</evidence>
<dbReference type="GO" id="GO:0009379">
    <property type="term" value="C:Holliday junction helicase complex"/>
    <property type="evidence" value="ECO:0007669"/>
    <property type="project" value="InterPro"/>
</dbReference>
<evidence type="ECO:0000256" key="6">
    <source>
        <dbReference type="HAMAP-Rule" id="MF_00031"/>
    </source>
</evidence>
<feature type="region of interest" description="Domain III" evidence="6">
    <location>
        <begin position="140"/>
        <end position="181"/>
    </location>
</feature>
<dbReference type="Gene3D" id="1.10.8.10">
    <property type="entry name" value="DNA helicase RuvA subunit, C-terminal domain"/>
    <property type="match status" value="1"/>
</dbReference>
<comment type="similarity">
    <text evidence="6">Belongs to the RuvA family.</text>
</comment>
<dbReference type="SUPFAM" id="SSF50249">
    <property type="entry name" value="Nucleic acid-binding proteins"/>
    <property type="match status" value="1"/>
</dbReference>
<dbReference type="Pfam" id="PF14520">
    <property type="entry name" value="HHH_5"/>
    <property type="match status" value="1"/>
</dbReference>
<dbReference type="Proteomes" id="UP000034616">
    <property type="component" value="Unassembled WGS sequence"/>
</dbReference>
<dbReference type="SMART" id="SM00278">
    <property type="entry name" value="HhH1"/>
    <property type="match status" value="2"/>
</dbReference>
<dbReference type="InterPro" id="IPR003583">
    <property type="entry name" value="Hlx-hairpin-Hlx_DNA-bd_motif"/>
</dbReference>
<dbReference type="InterPro" id="IPR015940">
    <property type="entry name" value="UBA"/>
</dbReference>
<dbReference type="InterPro" id="IPR011114">
    <property type="entry name" value="RuvA_C"/>
</dbReference>
<comment type="caution">
    <text evidence="6">Lacks conserved residue(s) required for the propagation of feature annotation.</text>
</comment>
<dbReference type="InterPro" id="IPR010994">
    <property type="entry name" value="RuvA_2-like"/>
</dbReference>
<dbReference type="GO" id="GO:0009378">
    <property type="term" value="F:four-way junction helicase activity"/>
    <property type="evidence" value="ECO:0007669"/>
    <property type="project" value="InterPro"/>
</dbReference>
<dbReference type="InterPro" id="IPR036267">
    <property type="entry name" value="RuvA_C_sf"/>
</dbReference>
<proteinExistence type="inferred from homology"/>
<feature type="domain" description="UBA" evidence="7">
    <location>
        <begin position="137"/>
        <end position="177"/>
    </location>
</feature>
<sequence>MLCFLSGTLLHHGIGYVIVLVHGVGYKVFLPEDAAHELSGEVTLYTHEVIRDDQRELFGFLSLPALELFWKLINVSGVGPRSAQKIVFARPVEEVKTNIMGGNLAFLMDIPGIGKKTAQKIILELKGVLAEEPSVSLFDQDALQALLGLGYTRRQAEEALSTVQGDTTEARVRLALKCLSR</sequence>
<accession>A0A0G0UC01</accession>
<reference evidence="8 9" key="1">
    <citation type="journal article" date="2015" name="Nature">
        <title>rRNA introns, odd ribosomes, and small enigmatic genomes across a large radiation of phyla.</title>
        <authorList>
            <person name="Brown C.T."/>
            <person name="Hug L.A."/>
            <person name="Thomas B.C."/>
            <person name="Sharon I."/>
            <person name="Castelle C.J."/>
            <person name="Singh A."/>
            <person name="Wilkins M.J."/>
            <person name="Williams K.H."/>
            <person name="Banfield J.F."/>
        </authorList>
    </citation>
    <scope>NUCLEOTIDE SEQUENCE [LARGE SCALE GENOMIC DNA]</scope>
</reference>
<dbReference type="GO" id="GO:0005524">
    <property type="term" value="F:ATP binding"/>
    <property type="evidence" value="ECO:0007669"/>
    <property type="project" value="InterPro"/>
</dbReference>
<dbReference type="HAMAP" id="MF_00031">
    <property type="entry name" value="DNA_HJ_migration_RuvA"/>
    <property type="match status" value="1"/>
</dbReference>
<evidence type="ECO:0000259" key="7">
    <source>
        <dbReference type="PROSITE" id="PS50030"/>
    </source>
</evidence>
<dbReference type="GO" id="GO:0048476">
    <property type="term" value="C:Holliday junction resolvase complex"/>
    <property type="evidence" value="ECO:0007669"/>
    <property type="project" value="UniProtKB-UniRule"/>
</dbReference>
<dbReference type="CDD" id="cd14332">
    <property type="entry name" value="UBA_RuvA_C"/>
    <property type="match status" value="1"/>
</dbReference>
<dbReference type="GO" id="GO:0000400">
    <property type="term" value="F:four-way junction DNA binding"/>
    <property type="evidence" value="ECO:0007669"/>
    <property type="project" value="UniProtKB-UniRule"/>
</dbReference>
<dbReference type="InterPro" id="IPR013849">
    <property type="entry name" value="DNA_helicase_Holl-junc_RuvA_I"/>
</dbReference>
<evidence type="ECO:0000256" key="4">
    <source>
        <dbReference type="ARBA" id="ARBA00023172"/>
    </source>
</evidence>
<evidence type="ECO:0000313" key="8">
    <source>
        <dbReference type="EMBL" id="KKR86488.1"/>
    </source>
</evidence>
<comment type="domain">
    <text evidence="6">Has three domains with a flexible linker between the domains II and III and assumes an 'L' shape. Domain III is highly mobile and contacts RuvB.</text>
</comment>
<keyword evidence="4 6" id="KW-0233">DNA recombination</keyword>
<keyword evidence="8" id="KW-0378">Hydrolase</keyword>
<comment type="function">
    <text evidence="6">The RuvA-RuvB-RuvC complex processes Holliday junction (HJ) DNA during genetic recombination and DNA repair, while the RuvA-RuvB complex plays an important role in the rescue of blocked DNA replication forks via replication fork reversal (RFR). RuvA specifically binds to HJ cruciform DNA, conferring on it an open structure. The RuvB hexamer acts as an ATP-dependent pump, pulling dsDNA into and through the RuvAB complex. HJ branch migration allows RuvC to scan DNA until it finds its consensus sequence, where it cleaves and resolves the cruciform DNA.</text>
</comment>
<dbReference type="PATRIC" id="fig|1618985.3.peg.804"/>
<dbReference type="GO" id="GO:0006281">
    <property type="term" value="P:DNA repair"/>
    <property type="evidence" value="ECO:0007669"/>
    <property type="project" value="UniProtKB-UniRule"/>
</dbReference>
<dbReference type="Gene3D" id="1.10.150.20">
    <property type="entry name" value="5' to 3' exonuclease, C-terminal subdomain"/>
    <property type="match status" value="1"/>
</dbReference>
<dbReference type="Pfam" id="PF07499">
    <property type="entry name" value="RuvA_C"/>
    <property type="match status" value="1"/>
</dbReference>
<dbReference type="InterPro" id="IPR000085">
    <property type="entry name" value="RuvA"/>
</dbReference>
<keyword evidence="2 6" id="KW-0227">DNA damage</keyword>
<dbReference type="PROSITE" id="PS50030">
    <property type="entry name" value="UBA"/>
    <property type="match status" value="1"/>
</dbReference>
<evidence type="ECO:0000256" key="5">
    <source>
        <dbReference type="ARBA" id="ARBA00023204"/>
    </source>
</evidence>
<gene>
    <name evidence="6" type="primary">ruvA</name>
    <name evidence="8" type="ORF">UU35_C0012G0005</name>
</gene>
<dbReference type="GO" id="GO:0006310">
    <property type="term" value="P:DNA recombination"/>
    <property type="evidence" value="ECO:0007669"/>
    <property type="project" value="UniProtKB-UniRule"/>
</dbReference>
<keyword evidence="5 6" id="KW-0234">DNA repair</keyword>
<evidence type="ECO:0000256" key="1">
    <source>
        <dbReference type="ARBA" id="ARBA00022490"/>
    </source>
</evidence>
<dbReference type="AlphaFoldDB" id="A0A0G0UC01"/>
<keyword evidence="3 6" id="KW-0238">DNA-binding</keyword>
<comment type="caution">
    <text evidence="8">The sequence shown here is derived from an EMBL/GenBank/DDBJ whole genome shotgun (WGS) entry which is preliminary data.</text>
</comment>
<dbReference type="GO" id="GO:0005737">
    <property type="term" value="C:cytoplasm"/>
    <property type="evidence" value="ECO:0007669"/>
    <property type="project" value="UniProtKB-SubCell"/>
</dbReference>
<dbReference type="Pfam" id="PF01330">
    <property type="entry name" value="RuvA_N"/>
    <property type="match status" value="1"/>
</dbReference>
<keyword evidence="8" id="KW-0347">Helicase</keyword>
<keyword evidence="8" id="KW-0547">Nucleotide-binding</keyword>
<comment type="subunit">
    <text evidence="6">Homotetramer. Forms an RuvA(8)-RuvB(12)-Holliday junction (HJ) complex. HJ DNA is sandwiched between 2 RuvA tetramers; dsDNA enters through RuvA and exits via RuvB. An RuvB hexamer assembles on each DNA strand where it exits the tetramer. Each RuvB hexamer is contacted by two RuvA subunits (via domain III) on 2 adjacent RuvB subunits; this complex drives branch migration. In the full resolvosome a probable DNA-RuvA(4)-RuvB(12)-RuvC(2) complex forms which resolves the HJ.</text>
</comment>
<keyword evidence="1 6" id="KW-0963">Cytoplasm</keyword>
<dbReference type="SUPFAM" id="SSF47781">
    <property type="entry name" value="RuvA domain 2-like"/>
    <property type="match status" value="1"/>
</dbReference>
<protein>
    <recommendedName>
        <fullName evidence="6">Holliday junction branch migration complex subunit RuvA</fullName>
    </recommendedName>
</protein>
<dbReference type="SUPFAM" id="SSF46929">
    <property type="entry name" value="DNA helicase RuvA subunit, C-terminal domain"/>
    <property type="match status" value="1"/>
</dbReference>
<name>A0A0G0UC01_9BACT</name>